<evidence type="ECO:0000313" key="4">
    <source>
        <dbReference type="EMBL" id="QGZ34603.1"/>
    </source>
</evidence>
<dbReference type="Gene3D" id="3.10.580.10">
    <property type="entry name" value="CBS-domain"/>
    <property type="match status" value="1"/>
</dbReference>
<dbReference type="OrthoDB" id="9802114at2"/>
<evidence type="ECO:0000256" key="1">
    <source>
        <dbReference type="ARBA" id="ARBA00023122"/>
    </source>
</evidence>
<dbReference type="Proteomes" id="UP000435648">
    <property type="component" value="Chromosome"/>
</dbReference>
<dbReference type="PROSITE" id="PS51371">
    <property type="entry name" value="CBS"/>
    <property type="match status" value="2"/>
</dbReference>
<dbReference type="InterPro" id="IPR046342">
    <property type="entry name" value="CBS_dom_sf"/>
</dbReference>
<dbReference type="InterPro" id="IPR000644">
    <property type="entry name" value="CBS_dom"/>
</dbReference>
<evidence type="ECO:0000313" key="5">
    <source>
        <dbReference type="Proteomes" id="UP000435648"/>
    </source>
</evidence>
<proteinExistence type="predicted"/>
<dbReference type="EMBL" id="CP046908">
    <property type="protein sequence ID" value="QGZ34603.1"/>
    <property type="molecule type" value="Genomic_DNA"/>
</dbReference>
<evidence type="ECO:0000256" key="2">
    <source>
        <dbReference type="PROSITE-ProRule" id="PRU00703"/>
    </source>
</evidence>
<reference evidence="4 5" key="1">
    <citation type="submission" date="2019-12" db="EMBL/GenBank/DDBJ databases">
        <title>The genome of Stappia indica PHM037.</title>
        <authorList>
            <person name="Kacar D."/>
            <person name="Galan B."/>
            <person name="Canedo L."/>
            <person name="Rodriguez P."/>
            <person name="de la Calle F."/>
            <person name="Garcia J.L."/>
        </authorList>
    </citation>
    <scope>NUCLEOTIDE SEQUENCE [LARGE SCALE GENOMIC DNA]</scope>
    <source>
        <strain evidence="4 5">PHM037</strain>
    </source>
</reference>
<dbReference type="Pfam" id="PF00571">
    <property type="entry name" value="CBS"/>
    <property type="match status" value="2"/>
</dbReference>
<evidence type="ECO:0000259" key="3">
    <source>
        <dbReference type="PROSITE" id="PS51371"/>
    </source>
</evidence>
<keyword evidence="1 2" id="KW-0129">CBS domain</keyword>
<dbReference type="CDD" id="cd04622">
    <property type="entry name" value="CBS_pair_HRP1_like"/>
    <property type="match status" value="1"/>
</dbReference>
<dbReference type="AlphaFoldDB" id="A0A857C6Q2"/>
<dbReference type="InterPro" id="IPR051257">
    <property type="entry name" value="Diverse_CBS-Domain"/>
</dbReference>
<accession>A0A857C6Q2</accession>
<dbReference type="SUPFAM" id="SSF54631">
    <property type="entry name" value="CBS-domain pair"/>
    <property type="match status" value="1"/>
</dbReference>
<sequence length="145" mass="15476">MKISQIMTRDVQIASPDDTLEAIASRMAASDIGLLPVGEGDTLVGMITDRDIVVRGVARGLDGSARVRDVMSRDVKYCREDDEIEEVVMNMGDIQVRRLVVLNADKRLAGVVSLADAVQQDQAVTGIGFGRVVRPGGAHNQAAAS</sequence>
<name>A0A857C6Q2_9HYPH</name>
<dbReference type="PANTHER" id="PTHR43080">
    <property type="entry name" value="CBS DOMAIN-CONTAINING PROTEIN CBSX3, MITOCHONDRIAL"/>
    <property type="match status" value="1"/>
</dbReference>
<feature type="domain" description="CBS" evidence="3">
    <location>
        <begin position="7"/>
        <end position="63"/>
    </location>
</feature>
<dbReference type="PANTHER" id="PTHR43080:SF2">
    <property type="entry name" value="CBS DOMAIN-CONTAINING PROTEIN"/>
    <property type="match status" value="1"/>
</dbReference>
<feature type="domain" description="CBS" evidence="3">
    <location>
        <begin position="71"/>
        <end position="129"/>
    </location>
</feature>
<protein>
    <submittedName>
        <fullName evidence="4">CBS domain-containing protein</fullName>
    </submittedName>
</protein>
<dbReference type="RefSeq" id="WP_158193569.1">
    <property type="nucleotide sequence ID" value="NZ_CP046908.1"/>
</dbReference>
<gene>
    <name evidence="4" type="ORF">GH266_08830</name>
</gene>
<dbReference type="KEGG" id="siw:GH266_08830"/>
<organism evidence="4 5">
    <name type="scientific">Stappia indica</name>
    <dbReference type="NCBI Taxonomy" id="538381"/>
    <lineage>
        <taxon>Bacteria</taxon>
        <taxon>Pseudomonadati</taxon>
        <taxon>Pseudomonadota</taxon>
        <taxon>Alphaproteobacteria</taxon>
        <taxon>Hyphomicrobiales</taxon>
        <taxon>Stappiaceae</taxon>
        <taxon>Stappia</taxon>
    </lineage>
</organism>
<dbReference type="SMART" id="SM00116">
    <property type="entry name" value="CBS"/>
    <property type="match status" value="2"/>
</dbReference>